<feature type="transmembrane region" description="Helical" evidence="13">
    <location>
        <begin position="144"/>
        <end position="165"/>
    </location>
</feature>
<dbReference type="Proteomes" id="UP000824263">
    <property type="component" value="Unassembled WGS sequence"/>
</dbReference>
<evidence type="ECO:0000256" key="13">
    <source>
        <dbReference type="SAM" id="Phobius"/>
    </source>
</evidence>
<dbReference type="PANTHER" id="PTHR30433">
    <property type="entry name" value="CHEMOTAXIS PROTEIN MOTA"/>
    <property type="match status" value="1"/>
</dbReference>
<feature type="transmembrane region" description="Helical" evidence="13">
    <location>
        <begin position="185"/>
        <end position="203"/>
    </location>
</feature>
<keyword evidence="7" id="KW-0283">Flagellar rotation</keyword>
<evidence type="ECO:0000256" key="8">
    <source>
        <dbReference type="ARBA" id="ARBA00022781"/>
    </source>
</evidence>
<evidence type="ECO:0000256" key="6">
    <source>
        <dbReference type="ARBA" id="ARBA00022692"/>
    </source>
</evidence>
<evidence type="ECO:0000256" key="7">
    <source>
        <dbReference type="ARBA" id="ARBA00022779"/>
    </source>
</evidence>
<comment type="similarity">
    <text evidence="2">Belongs to the MotA family.</text>
</comment>
<evidence type="ECO:0000256" key="9">
    <source>
        <dbReference type="ARBA" id="ARBA00022989"/>
    </source>
</evidence>
<evidence type="ECO:0000256" key="4">
    <source>
        <dbReference type="ARBA" id="ARBA00022475"/>
    </source>
</evidence>
<comment type="caution">
    <text evidence="16">The sequence shown here is derived from an EMBL/GenBank/DDBJ whole genome shotgun (WGS) entry which is preliminary data.</text>
</comment>
<dbReference type="GO" id="GO:1902600">
    <property type="term" value="P:proton transmembrane transport"/>
    <property type="evidence" value="ECO:0007669"/>
    <property type="project" value="UniProtKB-KW"/>
</dbReference>
<dbReference type="EMBL" id="DXGF01000133">
    <property type="protein sequence ID" value="HIW84116.1"/>
    <property type="molecule type" value="Genomic_DNA"/>
</dbReference>
<dbReference type="GO" id="GO:0005886">
    <property type="term" value="C:plasma membrane"/>
    <property type="evidence" value="ECO:0007669"/>
    <property type="project" value="UniProtKB-SubCell"/>
</dbReference>
<dbReference type="InterPro" id="IPR047055">
    <property type="entry name" value="MotA-like"/>
</dbReference>
<evidence type="ECO:0000313" key="16">
    <source>
        <dbReference type="EMBL" id="HIW84116.1"/>
    </source>
</evidence>
<feature type="region of interest" description="Disordered" evidence="12">
    <location>
        <begin position="255"/>
        <end position="278"/>
    </location>
</feature>
<dbReference type="InterPro" id="IPR000540">
    <property type="entry name" value="Flag_MotA_CS"/>
</dbReference>
<feature type="domain" description="MotA/TolQ/ExbB proton channel" evidence="14">
    <location>
        <begin position="101"/>
        <end position="217"/>
    </location>
</feature>
<evidence type="ECO:0000256" key="3">
    <source>
        <dbReference type="ARBA" id="ARBA00022448"/>
    </source>
</evidence>
<dbReference type="Pfam" id="PF01618">
    <property type="entry name" value="MotA_ExbB"/>
    <property type="match status" value="1"/>
</dbReference>
<dbReference type="PROSITE" id="PS01307">
    <property type="entry name" value="MOTA"/>
    <property type="match status" value="1"/>
</dbReference>
<feature type="transmembrane region" description="Helical" evidence="13">
    <location>
        <begin position="7"/>
        <end position="29"/>
    </location>
</feature>
<comment type="subcellular location">
    <subcellularLocation>
        <location evidence="1">Cell membrane</location>
        <topology evidence="1">Multi-pass membrane protein</topology>
    </subcellularLocation>
</comment>
<keyword evidence="9 13" id="KW-1133">Transmembrane helix</keyword>
<reference evidence="16" key="1">
    <citation type="journal article" date="2021" name="PeerJ">
        <title>Extensive microbial diversity within the chicken gut microbiome revealed by metagenomics and culture.</title>
        <authorList>
            <person name="Gilroy R."/>
            <person name="Ravi A."/>
            <person name="Getino M."/>
            <person name="Pursley I."/>
            <person name="Horton D.L."/>
            <person name="Alikhan N.F."/>
            <person name="Baker D."/>
            <person name="Gharbi K."/>
            <person name="Hall N."/>
            <person name="Watson M."/>
            <person name="Adriaenssens E.M."/>
            <person name="Foster-Nyarko E."/>
            <person name="Jarju S."/>
            <person name="Secka A."/>
            <person name="Antonio M."/>
            <person name="Oren A."/>
            <person name="Chaudhuri R.R."/>
            <person name="La Ragione R."/>
            <person name="Hildebrand F."/>
            <person name="Pallen M.J."/>
        </authorList>
    </citation>
    <scope>NUCLEOTIDE SEQUENCE</scope>
    <source>
        <strain evidence="16">ChiSxjej1B13-11762</strain>
    </source>
</reference>
<keyword evidence="11 13" id="KW-0472">Membrane</keyword>
<protein>
    <submittedName>
        <fullName evidence="16">Motility protein A</fullName>
    </submittedName>
</protein>
<dbReference type="GO" id="GO:0071978">
    <property type="term" value="P:bacterial-type flagellum-dependent swarming motility"/>
    <property type="evidence" value="ECO:0007669"/>
    <property type="project" value="InterPro"/>
</dbReference>
<feature type="domain" description="Motility protein A N-terminal" evidence="15">
    <location>
        <begin position="6"/>
        <end position="88"/>
    </location>
</feature>
<dbReference type="PANTHER" id="PTHR30433:SF2">
    <property type="entry name" value="MOTILITY PROTEIN A"/>
    <property type="match status" value="1"/>
</dbReference>
<dbReference type="Pfam" id="PF20560">
    <property type="entry name" value="MotA_N"/>
    <property type="match status" value="1"/>
</dbReference>
<sequence>MDITSIVGIIAGFAFVIYGILGSGDIMNFVDMPSVLIVVGGTISAIIASFPVRMLKNVGKHMKIICSGRRYQAEPVIDILADFAQVARKDGLLALESRVAELDDPFLKKSVMYVVDAMEPEKIRSTLETDIENTSQRHAEQTEMYVRGSAYAPAFGMIGTLIGLINMLKDMDLSSGASESLGANMSVALVTTFYGCMLANLVFHPITAKLNIRDDEERIYKEIIVEGVLGIQEGDNPKILRERLVSALDQKRQNSLLEGEGGDSASSGKKPRRSRKKK</sequence>
<evidence type="ECO:0000256" key="5">
    <source>
        <dbReference type="ARBA" id="ARBA00022500"/>
    </source>
</evidence>
<name>A0A9D1RCM3_9FIRM</name>
<keyword evidence="10" id="KW-0406">Ion transport</keyword>
<reference evidence="16" key="2">
    <citation type="submission" date="2021-04" db="EMBL/GenBank/DDBJ databases">
        <authorList>
            <person name="Gilroy R."/>
        </authorList>
    </citation>
    <scope>NUCLEOTIDE SEQUENCE</scope>
    <source>
        <strain evidence="16">ChiSxjej1B13-11762</strain>
    </source>
</reference>
<dbReference type="AlphaFoldDB" id="A0A9D1RCM3"/>
<keyword evidence="6 13" id="KW-0812">Transmembrane</keyword>
<keyword evidence="4" id="KW-1003">Cell membrane</keyword>
<accession>A0A9D1RCM3</accession>
<keyword evidence="5" id="KW-0145">Chemotaxis</keyword>
<feature type="compositionally biased region" description="Basic residues" evidence="12">
    <location>
        <begin position="269"/>
        <end position="278"/>
    </location>
</feature>
<organism evidence="16 17">
    <name type="scientific">Candidatus Dorea gallistercoris</name>
    <dbReference type="NCBI Taxonomy" id="2838542"/>
    <lineage>
        <taxon>Bacteria</taxon>
        <taxon>Bacillati</taxon>
        <taxon>Bacillota</taxon>
        <taxon>Clostridia</taxon>
        <taxon>Lachnospirales</taxon>
        <taxon>Lachnospiraceae</taxon>
        <taxon>Dorea</taxon>
    </lineage>
</organism>
<keyword evidence="3" id="KW-0813">Transport</keyword>
<evidence type="ECO:0000256" key="10">
    <source>
        <dbReference type="ARBA" id="ARBA00023065"/>
    </source>
</evidence>
<dbReference type="InterPro" id="IPR046786">
    <property type="entry name" value="MotA_N"/>
</dbReference>
<evidence type="ECO:0000256" key="12">
    <source>
        <dbReference type="SAM" id="MobiDB-lite"/>
    </source>
</evidence>
<evidence type="ECO:0000256" key="1">
    <source>
        <dbReference type="ARBA" id="ARBA00004651"/>
    </source>
</evidence>
<evidence type="ECO:0000256" key="11">
    <source>
        <dbReference type="ARBA" id="ARBA00023136"/>
    </source>
</evidence>
<evidence type="ECO:0000313" key="17">
    <source>
        <dbReference type="Proteomes" id="UP000824263"/>
    </source>
</evidence>
<keyword evidence="8" id="KW-0375">Hydrogen ion transport</keyword>
<evidence type="ECO:0000256" key="2">
    <source>
        <dbReference type="ARBA" id="ARBA00008038"/>
    </source>
</evidence>
<dbReference type="GO" id="GO:0006935">
    <property type="term" value="P:chemotaxis"/>
    <property type="evidence" value="ECO:0007669"/>
    <property type="project" value="UniProtKB-KW"/>
</dbReference>
<evidence type="ECO:0000259" key="14">
    <source>
        <dbReference type="Pfam" id="PF01618"/>
    </source>
</evidence>
<dbReference type="InterPro" id="IPR002898">
    <property type="entry name" value="MotA_ExbB_proton_chnl"/>
</dbReference>
<proteinExistence type="inferred from homology"/>
<feature type="transmembrane region" description="Helical" evidence="13">
    <location>
        <begin position="35"/>
        <end position="55"/>
    </location>
</feature>
<evidence type="ECO:0000259" key="15">
    <source>
        <dbReference type="Pfam" id="PF20560"/>
    </source>
</evidence>
<gene>
    <name evidence="16" type="ORF">H9873_07335</name>
</gene>